<dbReference type="InterPro" id="IPR001789">
    <property type="entry name" value="Sig_transdc_resp-reg_receiver"/>
</dbReference>
<dbReference type="SUPFAM" id="SSF52172">
    <property type="entry name" value="CheY-like"/>
    <property type="match status" value="1"/>
</dbReference>
<dbReference type="GO" id="GO:0006355">
    <property type="term" value="P:regulation of DNA-templated transcription"/>
    <property type="evidence" value="ECO:0007669"/>
    <property type="project" value="InterPro"/>
</dbReference>
<dbReference type="InterPro" id="IPR002078">
    <property type="entry name" value="Sigma_54_int"/>
</dbReference>
<evidence type="ECO:0000256" key="3">
    <source>
        <dbReference type="ARBA" id="ARBA00023015"/>
    </source>
</evidence>
<dbReference type="Gene3D" id="3.40.50.2300">
    <property type="match status" value="1"/>
</dbReference>
<dbReference type="CDD" id="cd00009">
    <property type="entry name" value="AAA"/>
    <property type="match status" value="1"/>
</dbReference>
<feature type="modified residue" description="4-aspartylphosphate" evidence="6">
    <location>
        <position position="54"/>
    </location>
</feature>
<accession>A0YDU8</accession>
<evidence type="ECO:0000313" key="10">
    <source>
        <dbReference type="Proteomes" id="UP000004931"/>
    </source>
</evidence>
<dbReference type="PANTHER" id="PTHR32071:SF100">
    <property type="entry name" value="RESPONSE REGULATOR PROTEIN PILR"/>
    <property type="match status" value="1"/>
</dbReference>
<feature type="domain" description="Sigma-54 factor interaction" evidence="7">
    <location>
        <begin position="136"/>
        <end position="365"/>
    </location>
</feature>
<dbReference type="SUPFAM" id="SSF52540">
    <property type="entry name" value="P-loop containing nucleoside triphosphate hydrolases"/>
    <property type="match status" value="1"/>
</dbReference>
<sequence>MSNNRVLIIDDEPDIRELLEITINRMGLDTDSAESVSSALSYLKTTDYGLCLTDMKLPDGDGLEIIKHIQQHCPHIPVAMVTAFGSTEIAIDALKAGAFDFVNKPINIDRLRQLIDAALKLSQSTEQVNYDDQVQLLGDTQIIESLRDKVSKLSRSQAPVYISGESGSGKEVVARLIHANGPRGSHPFIPVNCGAIPSELMESEFFGHTKGSFTGALENKQGLFEAANGGSLFLDEVADLPLLMQVKLLRAIQEKAIRKVGSNDEVPVDVRILSATHKNLAEEVDRERFRRDLFYRINVIEVKVPPLRERKNDIPLLADFALSKLAWEWKIDKPQLSDEAISALTRYSFPGNVRELENTLERAYTLCEANIIREQDLQLPVSTGKPQNGEPSISADIDNPKNAFGDLEGYLEAIETQIIKAALEETRWNKTAAAELLGISFRQLRYKLKKNDLE</sequence>
<evidence type="ECO:0000256" key="1">
    <source>
        <dbReference type="ARBA" id="ARBA00022741"/>
    </source>
</evidence>
<dbReference type="InterPro" id="IPR011006">
    <property type="entry name" value="CheY-like_superfamily"/>
</dbReference>
<keyword evidence="5" id="KW-0804">Transcription</keyword>
<gene>
    <name evidence="9" type="ORF">GP2143_10307</name>
</gene>
<dbReference type="GO" id="GO:0043565">
    <property type="term" value="F:sequence-specific DNA binding"/>
    <property type="evidence" value="ECO:0007669"/>
    <property type="project" value="InterPro"/>
</dbReference>
<dbReference type="Pfam" id="PF00158">
    <property type="entry name" value="Sigma54_activat"/>
    <property type="match status" value="1"/>
</dbReference>
<keyword evidence="1" id="KW-0547">Nucleotide-binding</keyword>
<comment type="caution">
    <text evidence="9">The sequence shown here is derived from an EMBL/GenBank/DDBJ whole genome shotgun (WGS) entry which is preliminary data.</text>
</comment>
<dbReference type="GO" id="GO:0000160">
    <property type="term" value="P:phosphorelay signal transduction system"/>
    <property type="evidence" value="ECO:0007669"/>
    <property type="project" value="InterPro"/>
</dbReference>
<evidence type="ECO:0000259" key="7">
    <source>
        <dbReference type="PROSITE" id="PS50045"/>
    </source>
</evidence>
<dbReference type="PROSITE" id="PS00688">
    <property type="entry name" value="SIGMA54_INTERACT_3"/>
    <property type="match status" value="1"/>
</dbReference>
<evidence type="ECO:0000256" key="4">
    <source>
        <dbReference type="ARBA" id="ARBA00023125"/>
    </source>
</evidence>
<dbReference type="eggNOG" id="COG2204">
    <property type="taxonomic scope" value="Bacteria"/>
</dbReference>
<dbReference type="OrthoDB" id="9804019at2"/>
<evidence type="ECO:0000256" key="2">
    <source>
        <dbReference type="ARBA" id="ARBA00022840"/>
    </source>
</evidence>
<dbReference type="PROSITE" id="PS00675">
    <property type="entry name" value="SIGMA54_INTERACT_1"/>
    <property type="match status" value="1"/>
</dbReference>
<protein>
    <submittedName>
        <fullName evidence="9">Two-component response regulator PilR</fullName>
    </submittedName>
</protein>
<keyword evidence="10" id="KW-1185">Reference proteome</keyword>
<reference evidence="9 10" key="1">
    <citation type="journal article" date="2010" name="J. Bacteriol.">
        <title>Genome sequence of the oligotrophic marine Gammaproteobacterium HTCC2143, isolated from the Oregon Coast.</title>
        <authorList>
            <person name="Oh H.M."/>
            <person name="Kang I."/>
            <person name="Ferriera S."/>
            <person name="Giovannoni S.J."/>
            <person name="Cho J.C."/>
        </authorList>
    </citation>
    <scope>NUCLEOTIDE SEQUENCE [LARGE SCALE GENOMIC DNA]</scope>
    <source>
        <strain evidence="9 10">HTCC2143</strain>
    </source>
</reference>
<dbReference type="Pfam" id="PF00072">
    <property type="entry name" value="Response_reg"/>
    <property type="match status" value="1"/>
</dbReference>
<feature type="domain" description="Response regulatory" evidence="8">
    <location>
        <begin position="5"/>
        <end position="119"/>
    </location>
</feature>
<dbReference type="Proteomes" id="UP000004931">
    <property type="component" value="Unassembled WGS sequence"/>
</dbReference>
<dbReference type="InterPro" id="IPR025662">
    <property type="entry name" value="Sigma_54_int_dom_ATP-bd_1"/>
</dbReference>
<dbReference type="PROSITE" id="PS50045">
    <property type="entry name" value="SIGMA54_INTERACT_4"/>
    <property type="match status" value="1"/>
</dbReference>
<dbReference type="Pfam" id="PF25601">
    <property type="entry name" value="AAA_lid_14"/>
    <property type="match status" value="1"/>
</dbReference>
<dbReference type="InterPro" id="IPR003593">
    <property type="entry name" value="AAA+_ATPase"/>
</dbReference>
<evidence type="ECO:0000259" key="8">
    <source>
        <dbReference type="PROSITE" id="PS50110"/>
    </source>
</evidence>
<dbReference type="Gene3D" id="3.40.50.300">
    <property type="entry name" value="P-loop containing nucleotide triphosphate hydrolases"/>
    <property type="match status" value="1"/>
</dbReference>
<proteinExistence type="predicted"/>
<keyword evidence="3" id="KW-0805">Transcription regulation</keyword>
<dbReference type="Gene3D" id="1.10.10.60">
    <property type="entry name" value="Homeodomain-like"/>
    <property type="match status" value="1"/>
</dbReference>
<dbReference type="FunFam" id="3.40.50.300:FF:000006">
    <property type="entry name" value="DNA-binding transcriptional regulator NtrC"/>
    <property type="match status" value="1"/>
</dbReference>
<dbReference type="InterPro" id="IPR058031">
    <property type="entry name" value="AAA_lid_NorR"/>
</dbReference>
<dbReference type="PROSITE" id="PS00676">
    <property type="entry name" value="SIGMA54_INTERACT_2"/>
    <property type="match status" value="1"/>
</dbReference>
<dbReference type="InterPro" id="IPR025944">
    <property type="entry name" value="Sigma_54_int_dom_CS"/>
</dbReference>
<keyword evidence="2" id="KW-0067">ATP-binding</keyword>
<dbReference type="InterPro" id="IPR025943">
    <property type="entry name" value="Sigma_54_int_dom_ATP-bd_2"/>
</dbReference>
<dbReference type="GO" id="GO:0005524">
    <property type="term" value="F:ATP binding"/>
    <property type="evidence" value="ECO:0007669"/>
    <property type="project" value="UniProtKB-KW"/>
</dbReference>
<keyword evidence="4" id="KW-0238">DNA-binding</keyword>
<evidence type="ECO:0000256" key="5">
    <source>
        <dbReference type="ARBA" id="ARBA00023163"/>
    </source>
</evidence>
<dbReference type="PROSITE" id="PS50110">
    <property type="entry name" value="RESPONSE_REGULATORY"/>
    <property type="match status" value="1"/>
</dbReference>
<dbReference type="SMART" id="SM00448">
    <property type="entry name" value="REC"/>
    <property type="match status" value="1"/>
</dbReference>
<evidence type="ECO:0000256" key="6">
    <source>
        <dbReference type="PROSITE-ProRule" id="PRU00169"/>
    </source>
</evidence>
<dbReference type="STRING" id="247633.GP2143_10307"/>
<name>A0YDU8_9GAMM</name>
<evidence type="ECO:0000313" key="9">
    <source>
        <dbReference type="EMBL" id="EAW30982.1"/>
    </source>
</evidence>
<keyword evidence="6" id="KW-0597">Phosphoprotein</keyword>
<dbReference type="PRINTS" id="PR01590">
    <property type="entry name" value="HTHFIS"/>
</dbReference>
<dbReference type="Gene3D" id="1.10.8.60">
    <property type="match status" value="1"/>
</dbReference>
<dbReference type="InterPro" id="IPR009057">
    <property type="entry name" value="Homeodomain-like_sf"/>
</dbReference>
<dbReference type="SUPFAM" id="SSF46689">
    <property type="entry name" value="Homeodomain-like"/>
    <property type="match status" value="1"/>
</dbReference>
<dbReference type="InterPro" id="IPR027417">
    <property type="entry name" value="P-loop_NTPase"/>
</dbReference>
<dbReference type="SMART" id="SM00382">
    <property type="entry name" value="AAA"/>
    <property type="match status" value="1"/>
</dbReference>
<dbReference type="Pfam" id="PF02954">
    <property type="entry name" value="HTH_8"/>
    <property type="match status" value="1"/>
</dbReference>
<dbReference type="PANTHER" id="PTHR32071">
    <property type="entry name" value="TRANSCRIPTIONAL REGULATORY PROTEIN"/>
    <property type="match status" value="1"/>
</dbReference>
<organism evidence="9 10">
    <name type="scientific">marine gamma proteobacterium HTCC2143</name>
    <dbReference type="NCBI Taxonomy" id="247633"/>
    <lineage>
        <taxon>Bacteria</taxon>
        <taxon>Pseudomonadati</taxon>
        <taxon>Pseudomonadota</taxon>
        <taxon>Gammaproteobacteria</taxon>
        <taxon>Cellvibrionales</taxon>
        <taxon>Spongiibacteraceae</taxon>
        <taxon>BD1-7 clade</taxon>
    </lineage>
</organism>
<dbReference type="InterPro" id="IPR002197">
    <property type="entry name" value="HTH_Fis"/>
</dbReference>
<dbReference type="EMBL" id="AAVT01000005">
    <property type="protein sequence ID" value="EAW30982.1"/>
    <property type="molecule type" value="Genomic_DNA"/>
</dbReference>
<dbReference type="AlphaFoldDB" id="A0YDU8"/>